<sequence>MNVARFLGKILSEKTGKKIMPCTGIFRICANEADKNIDLISVSEIKAIVNRELKERLNLWGIEDIDDIINYINSK</sequence>
<feature type="non-terminal residue" evidence="1">
    <location>
        <position position="75"/>
    </location>
</feature>
<dbReference type="EMBL" id="LAZR01067674">
    <property type="protein sequence ID" value="KKK51113.1"/>
    <property type="molecule type" value="Genomic_DNA"/>
</dbReference>
<comment type="caution">
    <text evidence="1">The sequence shown here is derived from an EMBL/GenBank/DDBJ whole genome shotgun (WGS) entry which is preliminary data.</text>
</comment>
<gene>
    <name evidence="1" type="ORF">LCGC14_3118230</name>
</gene>
<dbReference type="AlphaFoldDB" id="A0A0F8W3E9"/>
<proteinExistence type="predicted"/>
<evidence type="ECO:0000313" key="1">
    <source>
        <dbReference type="EMBL" id="KKK51113.1"/>
    </source>
</evidence>
<name>A0A0F8W3E9_9ZZZZ</name>
<accession>A0A0F8W3E9</accession>
<reference evidence="1" key="1">
    <citation type="journal article" date="2015" name="Nature">
        <title>Complex archaea that bridge the gap between prokaryotes and eukaryotes.</title>
        <authorList>
            <person name="Spang A."/>
            <person name="Saw J.H."/>
            <person name="Jorgensen S.L."/>
            <person name="Zaremba-Niedzwiedzka K."/>
            <person name="Martijn J."/>
            <person name="Lind A.E."/>
            <person name="van Eijk R."/>
            <person name="Schleper C."/>
            <person name="Guy L."/>
            <person name="Ettema T.J."/>
        </authorList>
    </citation>
    <scope>NUCLEOTIDE SEQUENCE</scope>
</reference>
<organism evidence="1">
    <name type="scientific">marine sediment metagenome</name>
    <dbReference type="NCBI Taxonomy" id="412755"/>
    <lineage>
        <taxon>unclassified sequences</taxon>
        <taxon>metagenomes</taxon>
        <taxon>ecological metagenomes</taxon>
    </lineage>
</organism>
<protein>
    <submittedName>
        <fullName evidence="1">Uncharacterized protein</fullName>
    </submittedName>
</protein>